<dbReference type="Proteomes" id="UP000215902">
    <property type="component" value="Unassembled WGS sequence"/>
</dbReference>
<evidence type="ECO:0000313" key="5">
    <source>
        <dbReference type="EMBL" id="PAA72717.1"/>
    </source>
</evidence>
<dbReference type="PANTHER" id="PTHR28620">
    <property type="entry name" value="CENTROMERE PROTEIN V"/>
    <property type="match status" value="1"/>
</dbReference>
<dbReference type="AlphaFoldDB" id="A0A267FHU2"/>
<dbReference type="PANTHER" id="PTHR28620:SF1">
    <property type="entry name" value="CENP-V_GFA DOMAIN-CONTAINING PROTEIN"/>
    <property type="match status" value="1"/>
</dbReference>
<organism evidence="5 6">
    <name type="scientific">Macrostomum lignano</name>
    <dbReference type="NCBI Taxonomy" id="282301"/>
    <lineage>
        <taxon>Eukaryota</taxon>
        <taxon>Metazoa</taxon>
        <taxon>Spiralia</taxon>
        <taxon>Lophotrochozoa</taxon>
        <taxon>Platyhelminthes</taxon>
        <taxon>Rhabditophora</taxon>
        <taxon>Macrostomorpha</taxon>
        <taxon>Macrostomida</taxon>
        <taxon>Macrostomidae</taxon>
        <taxon>Macrostomum</taxon>
    </lineage>
</organism>
<reference evidence="5 6" key="1">
    <citation type="submission" date="2017-06" db="EMBL/GenBank/DDBJ databases">
        <title>A platform for efficient transgenesis in Macrostomum lignano, a flatworm model organism for stem cell research.</title>
        <authorList>
            <person name="Berezikov E."/>
        </authorList>
    </citation>
    <scope>NUCLEOTIDE SEQUENCE [LARGE SCALE GENOMIC DNA]</scope>
    <source>
        <strain evidence="5">DV1</strain>
        <tissue evidence="5">Whole organism</tissue>
    </source>
</reference>
<accession>A0A267FHU2</accession>
<evidence type="ECO:0000256" key="1">
    <source>
        <dbReference type="ARBA" id="ARBA00005495"/>
    </source>
</evidence>
<feature type="non-terminal residue" evidence="5">
    <location>
        <position position="1"/>
    </location>
</feature>
<dbReference type="InterPro" id="IPR006913">
    <property type="entry name" value="CENP-V/GFA"/>
</dbReference>
<gene>
    <name evidence="5" type="ORF">BOX15_Mlig025394g2</name>
</gene>
<dbReference type="SUPFAM" id="SSF51316">
    <property type="entry name" value="Mss4-like"/>
    <property type="match status" value="1"/>
</dbReference>
<dbReference type="Gene3D" id="2.170.150.70">
    <property type="match status" value="1"/>
</dbReference>
<keyword evidence="2" id="KW-0479">Metal-binding</keyword>
<evidence type="ECO:0000313" key="6">
    <source>
        <dbReference type="Proteomes" id="UP000215902"/>
    </source>
</evidence>
<keyword evidence="6" id="KW-1185">Reference proteome</keyword>
<evidence type="ECO:0000256" key="3">
    <source>
        <dbReference type="ARBA" id="ARBA00022833"/>
    </source>
</evidence>
<proteinExistence type="inferred from homology"/>
<dbReference type="InterPro" id="IPR052355">
    <property type="entry name" value="CENP-V-like"/>
</dbReference>
<comment type="caution">
    <text evidence="5">The sequence shown here is derived from an EMBL/GenBank/DDBJ whole genome shotgun (WGS) entry which is preliminary data.</text>
</comment>
<dbReference type="Pfam" id="PF04828">
    <property type="entry name" value="GFA"/>
    <property type="match status" value="1"/>
</dbReference>
<protein>
    <recommendedName>
        <fullName evidence="4">CENP-V/GFA domain-containing protein</fullName>
    </recommendedName>
</protein>
<evidence type="ECO:0000259" key="4">
    <source>
        <dbReference type="PROSITE" id="PS51891"/>
    </source>
</evidence>
<dbReference type="PROSITE" id="PS51891">
    <property type="entry name" value="CENP_V_GFA"/>
    <property type="match status" value="1"/>
</dbReference>
<dbReference type="GO" id="GO:0046872">
    <property type="term" value="F:metal ion binding"/>
    <property type="evidence" value="ECO:0007669"/>
    <property type="project" value="UniProtKB-KW"/>
</dbReference>
<feature type="domain" description="CENP-V/GFA" evidence="4">
    <location>
        <begin position="8"/>
        <end position="120"/>
    </location>
</feature>
<dbReference type="GO" id="GO:0016846">
    <property type="term" value="F:carbon-sulfur lyase activity"/>
    <property type="evidence" value="ECO:0007669"/>
    <property type="project" value="InterPro"/>
</dbReference>
<sequence>DKAELVTHHGGCHCGAVTFTVRAPAVINVIKCSCSVCSMKGNDHFIVPASHFTLLTGSDCLTTYTFNTHAAKHTFCARCGVQSFYTPRSNPDGYGINVHCLRPDTVSQLVWEHFDGQNWEQSMETIGENLSNRSK</sequence>
<evidence type="ECO:0000256" key="2">
    <source>
        <dbReference type="ARBA" id="ARBA00022723"/>
    </source>
</evidence>
<dbReference type="EMBL" id="NIVC01001066">
    <property type="protein sequence ID" value="PAA72717.1"/>
    <property type="molecule type" value="Genomic_DNA"/>
</dbReference>
<comment type="similarity">
    <text evidence="1">Belongs to the Gfa family.</text>
</comment>
<keyword evidence="3" id="KW-0862">Zinc</keyword>
<name>A0A267FHU2_9PLAT</name>
<dbReference type="InterPro" id="IPR011057">
    <property type="entry name" value="Mss4-like_sf"/>
</dbReference>
<dbReference type="OrthoDB" id="2993351at2759"/>
<dbReference type="STRING" id="282301.A0A267FHU2"/>